<evidence type="ECO:0000313" key="1">
    <source>
        <dbReference type="EMBL" id="KHG10206.1"/>
    </source>
</evidence>
<dbReference type="Proteomes" id="UP000032142">
    <property type="component" value="Unassembled WGS sequence"/>
</dbReference>
<organism evidence="1 2">
    <name type="scientific">Gossypium arboreum</name>
    <name type="common">Tree cotton</name>
    <name type="synonym">Gossypium nanking</name>
    <dbReference type="NCBI Taxonomy" id="29729"/>
    <lineage>
        <taxon>Eukaryota</taxon>
        <taxon>Viridiplantae</taxon>
        <taxon>Streptophyta</taxon>
        <taxon>Embryophyta</taxon>
        <taxon>Tracheophyta</taxon>
        <taxon>Spermatophyta</taxon>
        <taxon>Magnoliopsida</taxon>
        <taxon>eudicotyledons</taxon>
        <taxon>Gunneridae</taxon>
        <taxon>Pentapetalae</taxon>
        <taxon>rosids</taxon>
        <taxon>malvids</taxon>
        <taxon>Malvales</taxon>
        <taxon>Malvaceae</taxon>
        <taxon>Malvoideae</taxon>
        <taxon>Gossypium</taxon>
    </lineage>
</organism>
<gene>
    <name evidence="1" type="ORF">F383_11927</name>
</gene>
<sequence length="91" mass="10871">MLAKSCLVHPIQLCFNAFWILAIERKHMILELGKLLLCQNKLNEHMEPGCYFQFQPYHSFHSQARLMSFYAYPIEEPNINTWKEKIQMILV</sequence>
<proteinExistence type="predicted"/>
<dbReference type="AlphaFoldDB" id="A0A0B0NGN2"/>
<protein>
    <submittedName>
        <fullName evidence="1">Uncharacterized protein</fullName>
    </submittedName>
</protein>
<dbReference type="EMBL" id="KN393350">
    <property type="protein sequence ID" value="KHG10206.1"/>
    <property type="molecule type" value="Genomic_DNA"/>
</dbReference>
<evidence type="ECO:0000313" key="2">
    <source>
        <dbReference type="Proteomes" id="UP000032142"/>
    </source>
</evidence>
<accession>A0A0B0NGN2</accession>
<name>A0A0B0NGN2_GOSAR</name>
<keyword evidence="2" id="KW-1185">Reference proteome</keyword>
<reference evidence="2" key="1">
    <citation type="submission" date="2014-09" db="EMBL/GenBank/DDBJ databases">
        <authorList>
            <person name="Mudge J."/>
            <person name="Ramaraj T."/>
            <person name="Lindquist I.E."/>
            <person name="Bharti A.K."/>
            <person name="Sundararajan A."/>
            <person name="Cameron C.T."/>
            <person name="Woodward J.E."/>
            <person name="May G.D."/>
            <person name="Brubaker C."/>
            <person name="Broadhvest J."/>
            <person name="Wilkins T.A."/>
        </authorList>
    </citation>
    <scope>NUCLEOTIDE SEQUENCE</scope>
    <source>
        <strain evidence="2">cv. AKA8401</strain>
    </source>
</reference>